<organism evidence="6 7">
    <name type="scientific">Taenia crassiceps</name>
    <dbReference type="NCBI Taxonomy" id="6207"/>
    <lineage>
        <taxon>Eukaryota</taxon>
        <taxon>Metazoa</taxon>
        <taxon>Spiralia</taxon>
        <taxon>Lophotrochozoa</taxon>
        <taxon>Platyhelminthes</taxon>
        <taxon>Cestoda</taxon>
        <taxon>Eucestoda</taxon>
        <taxon>Cyclophyllidea</taxon>
        <taxon>Taeniidae</taxon>
        <taxon>Taenia</taxon>
    </lineage>
</organism>
<evidence type="ECO:0000313" key="6">
    <source>
        <dbReference type="EMBL" id="KAL5103070.1"/>
    </source>
</evidence>
<gene>
    <name evidence="6" type="ORF">TcWFU_005185</name>
</gene>
<dbReference type="InterPro" id="IPR019775">
    <property type="entry name" value="WD40_repeat_CS"/>
</dbReference>
<keyword evidence="7" id="KW-1185">Reference proteome</keyword>
<feature type="repeat" description="WD" evidence="5">
    <location>
        <begin position="69"/>
        <end position="110"/>
    </location>
</feature>
<comment type="caution">
    <text evidence="6">The sequence shown here is derived from an EMBL/GenBank/DDBJ whole genome shotgun (WGS) entry which is preliminary data.</text>
</comment>
<evidence type="ECO:0000256" key="1">
    <source>
        <dbReference type="ARBA" id="ARBA00007253"/>
    </source>
</evidence>
<dbReference type="CDD" id="cd00200">
    <property type="entry name" value="WD40"/>
    <property type="match status" value="1"/>
</dbReference>
<reference evidence="6 7" key="1">
    <citation type="journal article" date="2022" name="Front. Cell. Infect. Microbiol.">
        <title>The Genomes of Two Strains of Taenia crassiceps the Animal Model for the Study of Human Cysticercosis.</title>
        <authorList>
            <person name="Bobes R.J."/>
            <person name="Estrada K."/>
            <person name="Rios-Valencia D.G."/>
            <person name="Calderon-Gallegos A."/>
            <person name="de la Torre P."/>
            <person name="Carrero J.C."/>
            <person name="Sanchez-Flores A."/>
            <person name="Laclette J.P."/>
        </authorList>
    </citation>
    <scope>NUCLEOTIDE SEQUENCE [LARGE SCALE GENOMIC DNA]</scope>
    <source>
        <strain evidence="6">WFUcys</strain>
    </source>
</reference>
<evidence type="ECO:0000256" key="4">
    <source>
        <dbReference type="ARBA" id="ARBA00035297"/>
    </source>
</evidence>
<keyword evidence="2 5" id="KW-0853">WD repeat</keyword>
<dbReference type="PANTHER" id="PTHR19868">
    <property type="entry name" value="RECEPTOR FOR ACTIVATED PROTEIN KINASE C RACK1"/>
    <property type="match status" value="1"/>
</dbReference>
<proteinExistence type="inferred from homology"/>
<dbReference type="InterPro" id="IPR045223">
    <property type="entry name" value="RACK1-like"/>
</dbReference>
<feature type="repeat" description="WD" evidence="5">
    <location>
        <begin position="300"/>
        <end position="330"/>
    </location>
</feature>
<evidence type="ECO:0000313" key="7">
    <source>
        <dbReference type="Proteomes" id="UP001651158"/>
    </source>
</evidence>
<comment type="similarity">
    <text evidence="1">Belongs to the WD repeat G protein beta family. Ribosomal protein RACK1 subfamily.</text>
</comment>
<dbReference type="InterPro" id="IPR015943">
    <property type="entry name" value="WD40/YVTN_repeat-like_dom_sf"/>
</dbReference>
<dbReference type="EMBL" id="JAKROA010000021">
    <property type="protein sequence ID" value="KAL5103070.1"/>
    <property type="molecule type" value="Genomic_DNA"/>
</dbReference>
<dbReference type="PRINTS" id="PR00320">
    <property type="entry name" value="GPROTEINBRPT"/>
</dbReference>
<dbReference type="InterPro" id="IPR036322">
    <property type="entry name" value="WD40_repeat_dom_sf"/>
</dbReference>
<dbReference type="Pfam" id="PF00400">
    <property type="entry name" value="WD40"/>
    <property type="match status" value="7"/>
</dbReference>
<dbReference type="PROSITE" id="PS50294">
    <property type="entry name" value="WD_REPEATS_REGION"/>
    <property type="match status" value="4"/>
</dbReference>
<dbReference type="PROSITE" id="PS00678">
    <property type="entry name" value="WD_REPEATS_1"/>
    <property type="match status" value="2"/>
</dbReference>
<protein>
    <recommendedName>
        <fullName evidence="4">Small ribosomal subunit protein RACK1</fullName>
    </recommendedName>
</protein>
<dbReference type="SMART" id="SM00320">
    <property type="entry name" value="WD40"/>
    <property type="match status" value="7"/>
</dbReference>
<evidence type="ECO:0000256" key="3">
    <source>
        <dbReference type="ARBA" id="ARBA00022737"/>
    </source>
</evidence>
<name>A0ABR4Q0A1_9CEST</name>
<dbReference type="Proteomes" id="UP001651158">
    <property type="component" value="Unassembled WGS sequence"/>
</dbReference>
<dbReference type="InterPro" id="IPR020472">
    <property type="entry name" value="WD40_PAC1"/>
</dbReference>
<sequence>MGEEVHYRGTLDGHNDWVTQITTNAQHPELLLSSSRGMFTLSCLSIDKTLIIWELQSQQGKFGVAKHALRGHNHFVSDVVMSSDGQFAISGSWDKTLRLWNLTTGQTATRFTGHTGDVLSVAFSADNRQIVSGSRDRTAKLWNTLGLCKYTFDNEGHTDWVSCVRFSPNMETPLIVSCGWDKVVKVWNQRNCKLRTDHFGHTGYLNNVTISPDGTLCASGGKDEQAMLWDLASRKYLYTLSSGAEINALCFSPTRYWLCAAAGPSIKIWNLEDKVLVEELRVEPAINTESKKKPKLPVCTCLAWSADGSTLFAGYTDNRIHVWQFVHTAE</sequence>
<feature type="repeat" description="WD" evidence="5">
    <location>
        <begin position="154"/>
        <end position="188"/>
    </location>
</feature>
<evidence type="ECO:0000256" key="2">
    <source>
        <dbReference type="ARBA" id="ARBA00022574"/>
    </source>
</evidence>
<accession>A0ABR4Q0A1</accession>
<keyword evidence="3" id="KW-0677">Repeat</keyword>
<dbReference type="PROSITE" id="PS50082">
    <property type="entry name" value="WD_REPEATS_2"/>
    <property type="match status" value="5"/>
</dbReference>
<evidence type="ECO:0000256" key="5">
    <source>
        <dbReference type="PROSITE-ProRule" id="PRU00221"/>
    </source>
</evidence>
<feature type="repeat" description="WD" evidence="5">
    <location>
        <begin position="198"/>
        <end position="239"/>
    </location>
</feature>
<dbReference type="InterPro" id="IPR001680">
    <property type="entry name" value="WD40_rpt"/>
</dbReference>
<feature type="repeat" description="WD" evidence="5">
    <location>
        <begin position="111"/>
        <end position="143"/>
    </location>
</feature>
<dbReference type="Gene3D" id="2.130.10.10">
    <property type="entry name" value="YVTN repeat-like/Quinoprotein amine dehydrogenase"/>
    <property type="match status" value="1"/>
</dbReference>
<dbReference type="SUPFAM" id="SSF50978">
    <property type="entry name" value="WD40 repeat-like"/>
    <property type="match status" value="1"/>
</dbReference>